<feature type="non-terminal residue" evidence="2">
    <location>
        <position position="219"/>
    </location>
</feature>
<dbReference type="EMBL" id="CABFNO020001443">
    <property type="protein sequence ID" value="CAG9987944.1"/>
    <property type="molecule type" value="Genomic_DNA"/>
</dbReference>
<name>A0A9N9Y413_9HYPO</name>
<gene>
    <name evidence="2" type="ORF">CBYS24578_00010587</name>
</gene>
<feature type="region of interest" description="Disordered" evidence="1">
    <location>
        <begin position="140"/>
        <end position="184"/>
    </location>
</feature>
<evidence type="ECO:0000256" key="1">
    <source>
        <dbReference type="SAM" id="MobiDB-lite"/>
    </source>
</evidence>
<feature type="non-terminal residue" evidence="2">
    <location>
        <position position="1"/>
    </location>
</feature>
<reference evidence="2" key="1">
    <citation type="submission" date="2021-10" db="EMBL/GenBank/DDBJ databases">
        <authorList>
            <person name="Piombo E."/>
        </authorList>
    </citation>
    <scope>NUCLEOTIDE SEQUENCE</scope>
</reference>
<sequence>RGGTGETFRALNGPHHCPGAASTSTLVLRRAGRILAPSESPRMELEFAQLQKDENGGVLRELADLHSFKSAGSRGSSPHTHRLRRAVPGRCEDGKLNERNYTCFLKVNSLKCDDDLDRHCLSGDLPTCMKQTGPPLPCGSFQHPRSTSNGRVHTRGRSSQMRKLSDFRSYESRQVYPKDEPQEKKKAVTNVAHAVTCHQTATPFSTCTRCRVLMTNCGP</sequence>
<dbReference type="OrthoDB" id="10384298at2759"/>
<evidence type="ECO:0000313" key="2">
    <source>
        <dbReference type="EMBL" id="CAG9987944.1"/>
    </source>
</evidence>
<evidence type="ECO:0000313" key="3">
    <source>
        <dbReference type="Proteomes" id="UP000754883"/>
    </source>
</evidence>
<keyword evidence="3" id="KW-1185">Reference proteome</keyword>
<accession>A0A9N9Y413</accession>
<feature type="compositionally biased region" description="Basic and acidic residues" evidence="1">
    <location>
        <begin position="163"/>
        <end position="184"/>
    </location>
</feature>
<proteinExistence type="predicted"/>
<dbReference type="Proteomes" id="UP000754883">
    <property type="component" value="Unassembled WGS sequence"/>
</dbReference>
<feature type="compositionally biased region" description="Polar residues" evidence="1">
    <location>
        <begin position="143"/>
        <end position="162"/>
    </location>
</feature>
<organism evidence="2 3">
    <name type="scientific">Clonostachys byssicola</name>
    <dbReference type="NCBI Taxonomy" id="160290"/>
    <lineage>
        <taxon>Eukaryota</taxon>
        <taxon>Fungi</taxon>
        <taxon>Dikarya</taxon>
        <taxon>Ascomycota</taxon>
        <taxon>Pezizomycotina</taxon>
        <taxon>Sordariomycetes</taxon>
        <taxon>Hypocreomycetidae</taxon>
        <taxon>Hypocreales</taxon>
        <taxon>Bionectriaceae</taxon>
        <taxon>Clonostachys</taxon>
    </lineage>
</organism>
<dbReference type="AlphaFoldDB" id="A0A9N9Y413"/>
<protein>
    <submittedName>
        <fullName evidence="2">Uncharacterized protein</fullName>
    </submittedName>
</protein>
<comment type="caution">
    <text evidence="2">The sequence shown here is derived from an EMBL/GenBank/DDBJ whole genome shotgun (WGS) entry which is preliminary data.</text>
</comment>